<evidence type="ECO:0000256" key="2">
    <source>
        <dbReference type="ARBA" id="ARBA00003968"/>
    </source>
</evidence>
<dbReference type="EMBL" id="CP003587">
    <property type="protein sequence ID" value="AGY56825.1"/>
    <property type="molecule type" value="Genomic_DNA"/>
</dbReference>
<dbReference type="EC" id="2.4.2.7" evidence="7 12"/>
<comment type="subunit">
    <text evidence="6 12">Homodimer.</text>
</comment>
<dbReference type="SUPFAM" id="SSF53271">
    <property type="entry name" value="PRTase-like"/>
    <property type="match status" value="1"/>
</dbReference>
<gene>
    <name evidence="12 14" type="primary">apt</name>
    <name evidence="14" type="ORF">GKIL_0579</name>
</gene>
<dbReference type="InterPro" id="IPR050054">
    <property type="entry name" value="UPRTase/APRTase"/>
</dbReference>
<dbReference type="eggNOG" id="COG0503">
    <property type="taxonomic scope" value="Bacteria"/>
</dbReference>
<accession>U5QGR6</accession>
<dbReference type="InterPro" id="IPR005764">
    <property type="entry name" value="Ade_phspho_trans"/>
</dbReference>
<comment type="pathway">
    <text evidence="4 12">Purine metabolism; AMP biosynthesis via salvage pathway; AMP from adenine: step 1/1.</text>
</comment>
<evidence type="ECO:0000256" key="11">
    <source>
        <dbReference type="ARBA" id="ARBA00022726"/>
    </source>
</evidence>
<dbReference type="Gene3D" id="3.40.50.2020">
    <property type="match status" value="1"/>
</dbReference>
<dbReference type="HAMAP" id="MF_00004">
    <property type="entry name" value="Aden_phosphoribosyltr"/>
    <property type="match status" value="1"/>
</dbReference>
<dbReference type="InterPro" id="IPR029057">
    <property type="entry name" value="PRTase-like"/>
</dbReference>
<dbReference type="FunFam" id="3.40.50.2020:FF:000004">
    <property type="entry name" value="Adenine phosphoribosyltransferase"/>
    <property type="match status" value="1"/>
</dbReference>
<dbReference type="HOGENOM" id="CLU_063339_3_3_3"/>
<evidence type="ECO:0000256" key="1">
    <source>
        <dbReference type="ARBA" id="ARBA00000868"/>
    </source>
</evidence>
<dbReference type="InterPro" id="IPR000836">
    <property type="entry name" value="PRTase_dom"/>
</dbReference>
<sequence>MSLNPVLVAMDLKDYIRDVPDFPEPGILFRDITTLLAEPGALRYAIDALADKVAGLAPDYVAGIESRGFIFGTPLALALGCGFVPVRKPGKLPAAVFREEYTLEYGKNVLEIHQDALGTASRVLVVDDLLATGGTAAATAQLIHRAGGTVVGFGFIIELTFLNGRARLPEGTPAVALVSY</sequence>
<comment type="catalytic activity">
    <reaction evidence="1 12">
        <text>AMP + diphosphate = 5-phospho-alpha-D-ribose 1-diphosphate + adenine</text>
        <dbReference type="Rhea" id="RHEA:16609"/>
        <dbReference type="ChEBI" id="CHEBI:16708"/>
        <dbReference type="ChEBI" id="CHEBI:33019"/>
        <dbReference type="ChEBI" id="CHEBI:58017"/>
        <dbReference type="ChEBI" id="CHEBI:456215"/>
        <dbReference type="EC" id="2.4.2.7"/>
    </reaction>
</comment>
<dbReference type="PATRIC" id="fig|1183438.3.peg.579"/>
<evidence type="ECO:0000256" key="5">
    <source>
        <dbReference type="ARBA" id="ARBA00008391"/>
    </source>
</evidence>
<keyword evidence="11 12" id="KW-0660">Purine salvage</keyword>
<evidence type="ECO:0000313" key="14">
    <source>
        <dbReference type="EMBL" id="AGY56825.1"/>
    </source>
</evidence>
<dbReference type="NCBIfam" id="NF002634">
    <property type="entry name" value="PRK02304.1-3"/>
    <property type="match status" value="1"/>
</dbReference>
<dbReference type="GO" id="GO:0006166">
    <property type="term" value="P:purine ribonucleoside salvage"/>
    <property type="evidence" value="ECO:0007669"/>
    <property type="project" value="UniProtKB-UniRule"/>
</dbReference>
<keyword evidence="8 12" id="KW-0963">Cytoplasm</keyword>
<evidence type="ECO:0000259" key="13">
    <source>
        <dbReference type="Pfam" id="PF00156"/>
    </source>
</evidence>
<dbReference type="GO" id="GO:0005737">
    <property type="term" value="C:cytoplasm"/>
    <property type="evidence" value="ECO:0007669"/>
    <property type="project" value="UniProtKB-SubCell"/>
</dbReference>
<dbReference type="UniPathway" id="UPA00588">
    <property type="reaction ID" value="UER00646"/>
</dbReference>
<keyword evidence="15" id="KW-1185">Reference proteome</keyword>
<dbReference type="GO" id="GO:0003999">
    <property type="term" value="F:adenine phosphoribosyltransferase activity"/>
    <property type="evidence" value="ECO:0007669"/>
    <property type="project" value="UniProtKB-UniRule"/>
</dbReference>
<evidence type="ECO:0000256" key="3">
    <source>
        <dbReference type="ARBA" id="ARBA00004496"/>
    </source>
</evidence>
<evidence type="ECO:0000256" key="12">
    <source>
        <dbReference type="HAMAP-Rule" id="MF_00004"/>
    </source>
</evidence>
<dbReference type="GO" id="GO:0002055">
    <property type="term" value="F:adenine binding"/>
    <property type="evidence" value="ECO:0007669"/>
    <property type="project" value="TreeGrafter"/>
</dbReference>
<organism evidence="14 15">
    <name type="scientific">Gloeobacter kilaueensis (strain ATCC BAA-2537 / CCAP 1431/1 / ULC 316 / JS1)</name>
    <dbReference type="NCBI Taxonomy" id="1183438"/>
    <lineage>
        <taxon>Bacteria</taxon>
        <taxon>Bacillati</taxon>
        <taxon>Cyanobacteriota</taxon>
        <taxon>Cyanophyceae</taxon>
        <taxon>Gloeobacterales</taxon>
        <taxon>Gloeobacteraceae</taxon>
        <taxon>Gloeobacter</taxon>
    </lineage>
</organism>
<name>U5QGR6_GLOK1</name>
<dbReference type="CDD" id="cd06223">
    <property type="entry name" value="PRTases_typeI"/>
    <property type="match status" value="1"/>
</dbReference>
<dbReference type="NCBIfam" id="NF002636">
    <property type="entry name" value="PRK02304.1-5"/>
    <property type="match status" value="1"/>
</dbReference>
<keyword evidence="9 12" id="KW-0328">Glycosyltransferase</keyword>
<evidence type="ECO:0000256" key="4">
    <source>
        <dbReference type="ARBA" id="ARBA00004659"/>
    </source>
</evidence>
<comment type="subcellular location">
    <subcellularLocation>
        <location evidence="3 12">Cytoplasm</location>
    </subcellularLocation>
</comment>
<evidence type="ECO:0000313" key="15">
    <source>
        <dbReference type="Proteomes" id="UP000017396"/>
    </source>
</evidence>
<evidence type="ECO:0000256" key="7">
    <source>
        <dbReference type="ARBA" id="ARBA00011893"/>
    </source>
</evidence>
<dbReference type="GO" id="GO:0044209">
    <property type="term" value="P:AMP salvage"/>
    <property type="evidence" value="ECO:0007669"/>
    <property type="project" value="UniProtKB-UniRule"/>
</dbReference>
<evidence type="ECO:0000256" key="9">
    <source>
        <dbReference type="ARBA" id="ARBA00022676"/>
    </source>
</evidence>
<dbReference type="STRING" id="1183438.GKIL_0579"/>
<dbReference type="GO" id="GO:0016208">
    <property type="term" value="F:AMP binding"/>
    <property type="evidence" value="ECO:0007669"/>
    <property type="project" value="TreeGrafter"/>
</dbReference>
<dbReference type="AlphaFoldDB" id="U5QGR6"/>
<proteinExistence type="inferred from homology"/>
<dbReference type="PANTHER" id="PTHR32315">
    <property type="entry name" value="ADENINE PHOSPHORIBOSYLTRANSFERASE"/>
    <property type="match status" value="1"/>
</dbReference>
<keyword evidence="10 12" id="KW-0808">Transferase</keyword>
<comment type="function">
    <text evidence="2 12">Catalyzes a salvage reaction resulting in the formation of AMP, that is energically less costly than de novo synthesis.</text>
</comment>
<dbReference type="Proteomes" id="UP000017396">
    <property type="component" value="Chromosome"/>
</dbReference>
<evidence type="ECO:0000256" key="8">
    <source>
        <dbReference type="ARBA" id="ARBA00022490"/>
    </source>
</evidence>
<reference evidence="14 15" key="1">
    <citation type="journal article" date="2013" name="PLoS ONE">
        <title>Cultivation and Complete Genome Sequencing of Gloeobacter kilaueensis sp. nov., from a Lava Cave in Kilauea Caldera, Hawai'i.</title>
        <authorList>
            <person name="Saw J.H."/>
            <person name="Schatz M."/>
            <person name="Brown M.V."/>
            <person name="Kunkel D.D."/>
            <person name="Foster J.S."/>
            <person name="Shick H."/>
            <person name="Christensen S."/>
            <person name="Hou S."/>
            <person name="Wan X."/>
            <person name="Donachie S.P."/>
        </authorList>
    </citation>
    <scope>NUCLEOTIDE SEQUENCE [LARGE SCALE GENOMIC DNA]</scope>
    <source>
        <strain evidence="15">JS</strain>
    </source>
</reference>
<evidence type="ECO:0000256" key="10">
    <source>
        <dbReference type="ARBA" id="ARBA00022679"/>
    </source>
</evidence>
<protein>
    <recommendedName>
        <fullName evidence="7 12">Adenine phosphoribosyltransferase</fullName>
        <shortName evidence="12">APRT</shortName>
        <ecNumber evidence="7 12">2.4.2.7</ecNumber>
    </recommendedName>
</protein>
<comment type="similarity">
    <text evidence="5 12">Belongs to the purine/pyrimidine phosphoribosyltransferase family.</text>
</comment>
<evidence type="ECO:0000256" key="6">
    <source>
        <dbReference type="ARBA" id="ARBA00011738"/>
    </source>
</evidence>
<dbReference type="Pfam" id="PF00156">
    <property type="entry name" value="Pribosyltran"/>
    <property type="match status" value="1"/>
</dbReference>
<dbReference type="GO" id="GO:0006168">
    <property type="term" value="P:adenine salvage"/>
    <property type="evidence" value="ECO:0007669"/>
    <property type="project" value="InterPro"/>
</dbReference>
<dbReference type="PANTHER" id="PTHR32315:SF3">
    <property type="entry name" value="ADENINE PHOSPHORIBOSYLTRANSFERASE"/>
    <property type="match status" value="1"/>
</dbReference>
<dbReference type="NCBIfam" id="TIGR01090">
    <property type="entry name" value="apt"/>
    <property type="match status" value="1"/>
</dbReference>
<dbReference type="KEGG" id="glj:GKIL_0579"/>
<feature type="domain" description="Phosphoribosyltransferase" evidence="13">
    <location>
        <begin position="42"/>
        <end position="157"/>
    </location>
</feature>